<gene>
    <name evidence="1" type="ORF">R1flu_010154</name>
</gene>
<accession>A0ABD1Z469</accession>
<dbReference type="AlphaFoldDB" id="A0ABD1Z469"/>
<organism evidence="1 2">
    <name type="scientific">Riccia fluitans</name>
    <dbReference type="NCBI Taxonomy" id="41844"/>
    <lineage>
        <taxon>Eukaryota</taxon>
        <taxon>Viridiplantae</taxon>
        <taxon>Streptophyta</taxon>
        <taxon>Embryophyta</taxon>
        <taxon>Marchantiophyta</taxon>
        <taxon>Marchantiopsida</taxon>
        <taxon>Marchantiidae</taxon>
        <taxon>Marchantiales</taxon>
        <taxon>Ricciaceae</taxon>
        <taxon>Riccia</taxon>
    </lineage>
</organism>
<evidence type="ECO:0000313" key="2">
    <source>
        <dbReference type="Proteomes" id="UP001605036"/>
    </source>
</evidence>
<protein>
    <submittedName>
        <fullName evidence="1">Uncharacterized protein</fullName>
    </submittedName>
</protein>
<comment type="caution">
    <text evidence="1">The sequence shown here is derived from an EMBL/GenBank/DDBJ whole genome shotgun (WGS) entry which is preliminary data.</text>
</comment>
<proteinExistence type="predicted"/>
<name>A0ABD1Z469_9MARC</name>
<keyword evidence="2" id="KW-1185">Reference proteome</keyword>
<dbReference type="EMBL" id="JBHFFA010000002">
    <property type="protein sequence ID" value="KAL2642567.1"/>
    <property type="molecule type" value="Genomic_DNA"/>
</dbReference>
<dbReference type="Proteomes" id="UP001605036">
    <property type="component" value="Unassembled WGS sequence"/>
</dbReference>
<sequence length="114" mass="12675">MYCADFDALFSHSRFSYSSDIYSRSSGNREIQTKSERTVLKDVAVMERSVVNILLIDLGEKMVEAERDHFGSQTLEVTFSIQKGASRVMGHCISDDNFCRAGNVHLASCTGSVI</sequence>
<reference evidence="1 2" key="1">
    <citation type="submission" date="2024-09" db="EMBL/GenBank/DDBJ databases">
        <title>Chromosome-scale assembly of Riccia fluitans.</title>
        <authorList>
            <person name="Paukszto L."/>
            <person name="Sawicki J."/>
            <person name="Karawczyk K."/>
            <person name="Piernik-Szablinska J."/>
            <person name="Szczecinska M."/>
            <person name="Mazdziarz M."/>
        </authorList>
    </citation>
    <scope>NUCLEOTIDE SEQUENCE [LARGE SCALE GENOMIC DNA]</scope>
    <source>
        <strain evidence="1">Rf_01</strain>
        <tissue evidence="1">Aerial parts of the thallus</tissue>
    </source>
</reference>
<evidence type="ECO:0000313" key="1">
    <source>
        <dbReference type="EMBL" id="KAL2642567.1"/>
    </source>
</evidence>